<reference evidence="1" key="1">
    <citation type="journal article" date="2020" name="Nat. Commun.">
        <title>Large-scale genome sequencing of mycorrhizal fungi provides insights into the early evolution of symbiotic traits.</title>
        <authorList>
            <person name="Miyauchi S."/>
            <person name="Kiss E."/>
            <person name="Kuo A."/>
            <person name="Drula E."/>
            <person name="Kohler A."/>
            <person name="Sanchez-Garcia M."/>
            <person name="Morin E."/>
            <person name="Andreopoulos B."/>
            <person name="Barry K.W."/>
            <person name="Bonito G."/>
            <person name="Buee M."/>
            <person name="Carver A."/>
            <person name="Chen C."/>
            <person name="Cichocki N."/>
            <person name="Clum A."/>
            <person name="Culley D."/>
            <person name="Crous P.W."/>
            <person name="Fauchery L."/>
            <person name="Girlanda M."/>
            <person name="Hayes R.D."/>
            <person name="Keri Z."/>
            <person name="LaButti K."/>
            <person name="Lipzen A."/>
            <person name="Lombard V."/>
            <person name="Magnuson J."/>
            <person name="Maillard F."/>
            <person name="Murat C."/>
            <person name="Nolan M."/>
            <person name="Ohm R.A."/>
            <person name="Pangilinan J."/>
            <person name="Pereira M.F."/>
            <person name="Perotto S."/>
            <person name="Peter M."/>
            <person name="Pfister S."/>
            <person name="Riley R."/>
            <person name="Sitrit Y."/>
            <person name="Stielow J.B."/>
            <person name="Szollosi G."/>
            <person name="Zifcakova L."/>
            <person name="Stursova M."/>
            <person name="Spatafora J.W."/>
            <person name="Tedersoo L."/>
            <person name="Vaario L.M."/>
            <person name="Yamada A."/>
            <person name="Yan M."/>
            <person name="Wang P."/>
            <person name="Xu J."/>
            <person name="Bruns T."/>
            <person name="Baldrian P."/>
            <person name="Vilgalys R."/>
            <person name="Dunand C."/>
            <person name="Henrissat B."/>
            <person name="Grigoriev I.V."/>
            <person name="Hibbett D."/>
            <person name="Nagy L.G."/>
            <person name="Martin F.M."/>
        </authorList>
    </citation>
    <scope>NUCLEOTIDE SEQUENCE</scope>
    <source>
        <strain evidence="1">UP504</strain>
    </source>
</reference>
<gene>
    <name evidence="1" type="ORF">BS47DRAFT_1267423</name>
</gene>
<evidence type="ECO:0000313" key="2">
    <source>
        <dbReference type="Proteomes" id="UP000886523"/>
    </source>
</evidence>
<dbReference type="OrthoDB" id="3232941at2759"/>
<proteinExistence type="predicted"/>
<sequence length="229" mass="26039">GLSGSIEHPCWEGLGVDPLRFIIQDLLHGCHKFFWDHPAKWIASSIGVSELDKRLIAQPKNNLQHFDSGISHLSQTSGVDHRNLQKSVLNAMAGANGASGQVIKTIWSLLDYIYMAQYPLHTDETLQEMATCLDAIHTNKAIFIWNGSRGDADHINTPKFHALPHFLDDMQINGVPINFTANTPESLHIVMCKDPYNKTNRRNFEKQIIWILDIQERVYLHAAYMAWRN</sequence>
<accession>A0A9P6DNQ2</accession>
<dbReference type="AlphaFoldDB" id="A0A9P6DNQ2"/>
<feature type="non-terminal residue" evidence="1">
    <location>
        <position position="229"/>
    </location>
</feature>
<keyword evidence="2" id="KW-1185">Reference proteome</keyword>
<organism evidence="1 2">
    <name type="scientific">Hydnum rufescens UP504</name>
    <dbReference type="NCBI Taxonomy" id="1448309"/>
    <lineage>
        <taxon>Eukaryota</taxon>
        <taxon>Fungi</taxon>
        <taxon>Dikarya</taxon>
        <taxon>Basidiomycota</taxon>
        <taxon>Agaricomycotina</taxon>
        <taxon>Agaricomycetes</taxon>
        <taxon>Cantharellales</taxon>
        <taxon>Hydnaceae</taxon>
        <taxon>Hydnum</taxon>
    </lineage>
</organism>
<feature type="non-terminal residue" evidence="1">
    <location>
        <position position="1"/>
    </location>
</feature>
<comment type="caution">
    <text evidence="1">The sequence shown here is derived from an EMBL/GenBank/DDBJ whole genome shotgun (WGS) entry which is preliminary data.</text>
</comment>
<dbReference type="Proteomes" id="UP000886523">
    <property type="component" value="Unassembled WGS sequence"/>
</dbReference>
<dbReference type="EMBL" id="MU129063">
    <property type="protein sequence ID" value="KAF9508177.1"/>
    <property type="molecule type" value="Genomic_DNA"/>
</dbReference>
<protein>
    <submittedName>
        <fullName evidence="1">Uncharacterized protein</fullName>
    </submittedName>
</protein>
<name>A0A9P6DNQ2_9AGAM</name>
<evidence type="ECO:0000313" key="1">
    <source>
        <dbReference type="EMBL" id="KAF9508177.1"/>
    </source>
</evidence>